<proteinExistence type="predicted"/>
<dbReference type="SUPFAM" id="SSF103481">
    <property type="entry name" value="Multidrug resistance efflux transporter EmrE"/>
    <property type="match status" value="2"/>
</dbReference>
<feature type="transmembrane region" description="Helical" evidence="1">
    <location>
        <begin position="126"/>
        <end position="142"/>
    </location>
</feature>
<reference evidence="3" key="1">
    <citation type="submission" date="2024-02" db="EMBL/GenBank/DDBJ databases">
        <title>Genome sequences of strain Gemmobacter sp. JM10B15.</title>
        <authorList>
            <person name="Zhang M."/>
        </authorList>
    </citation>
    <scope>NUCLEOTIDE SEQUENCE</scope>
    <source>
        <strain evidence="3">JM10B15</strain>
    </source>
</reference>
<dbReference type="Pfam" id="PF00892">
    <property type="entry name" value="EamA"/>
    <property type="match status" value="1"/>
</dbReference>
<evidence type="ECO:0000256" key="1">
    <source>
        <dbReference type="SAM" id="Phobius"/>
    </source>
</evidence>
<feature type="transmembrane region" description="Helical" evidence="1">
    <location>
        <begin position="71"/>
        <end position="95"/>
    </location>
</feature>
<dbReference type="PANTHER" id="PTHR22911:SF135">
    <property type="entry name" value="BLR4310 PROTEIN"/>
    <property type="match status" value="1"/>
</dbReference>
<keyword evidence="1" id="KW-0472">Membrane</keyword>
<dbReference type="InterPro" id="IPR037185">
    <property type="entry name" value="EmrE-like"/>
</dbReference>
<dbReference type="Proteomes" id="UP001431963">
    <property type="component" value="Unassembled WGS sequence"/>
</dbReference>
<evidence type="ECO:0000259" key="2">
    <source>
        <dbReference type="Pfam" id="PF00892"/>
    </source>
</evidence>
<name>A0ABU8BYL3_9RHOB</name>
<gene>
    <name evidence="3" type="ORF">V6590_13255</name>
</gene>
<sequence>MPAPKQTLTGILCLSAGIAVFSVQDLILKLISGDYPLHQAMLLRSVTAFPMLLLIVRWMDGSLTGLVSPTWPLMLMRGLLNFSAYTAYYLALAALPMATTVALYFTAPLLIVVMSVVFLRETVSPVRWLAVLAGFGGVLLMVRPGGTLFDWAAVLPVFCGAAYAGSMILARVMGTRDSAAAMAFWGNVAFLACAAVLALIWGRGTAAEGVHPSLAFLIRPWVWPAFADFALMSLCGVIAAVGLTLLTHAYRIAQSSVVAPFEFTFAFWGILWGWLFWGDLPDALGWLGIAVIIGAGIYVLRAEPAPDTSA</sequence>
<feature type="transmembrane region" description="Helical" evidence="1">
    <location>
        <begin position="221"/>
        <end position="246"/>
    </location>
</feature>
<feature type="transmembrane region" description="Helical" evidence="1">
    <location>
        <begin position="101"/>
        <end position="119"/>
    </location>
</feature>
<feature type="transmembrane region" description="Helical" evidence="1">
    <location>
        <begin position="283"/>
        <end position="300"/>
    </location>
</feature>
<dbReference type="RefSeq" id="WP_335423853.1">
    <property type="nucleotide sequence ID" value="NZ_JBALHR010000008.1"/>
</dbReference>
<feature type="transmembrane region" description="Helical" evidence="1">
    <location>
        <begin position="41"/>
        <end position="59"/>
    </location>
</feature>
<dbReference type="InterPro" id="IPR000620">
    <property type="entry name" value="EamA_dom"/>
</dbReference>
<dbReference type="Gene3D" id="1.10.3730.20">
    <property type="match status" value="1"/>
</dbReference>
<evidence type="ECO:0000313" key="3">
    <source>
        <dbReference type="EMBL" id="MEH7829119.1"/>
    </source>
</evidence>
<keyword evidence="1" id="KW-0812">Transmembrane</keyword>
<feature type="transmembrane region" description="Helical" evidence="1">
    <location>
        <begin position="148"/>
        <end position="170"/>
    </location>
</feature>
<evidence type="ECO:0000313" key="4">
    <source>
        <dbReference type="Proteomes" id="UP001431963"/>
    </source>
</evidence>
<comment type="caution">
    <text evidence="3">The sequence shown here is derived from an EMBL/GenBank/DDBJ whole genome shotgun (WGS) entry which is preliminary data.</text>
</comment>
<accession>A0ABU8BYL3</accession>
<keyword evidence="4" id="KW-1185">Reference proteome</keyword>
<feature type="transmembrane region" description="Helical" evidence="1">
    <location>
        <begin position="258"/>
        <end position="277"/>
    </location>
</feature>
<feature type="domain" description="EamA" evidence="2">
    <location>
        <begin position="9"/>
        <end position="142"/>
    </location>
</feature>
<protein>
    <submittedName>
        <fullName evidence="3">DMT family transporter</fullName>
    </submittedName>
</protein>
<organism evidence="3 4">
    <name type="scientific">Gemmobacter denitrificans</name>
    <dbReference type="NCBI Taxonomy" id="3123040"/>
    <lineage>
        <taxon>Bacteria</taxon>
        <taxon>Pseudomonadati</taxon>
        <taxon>Pseudomonadota</taxon>
        <taxon>Alphaproteobacteria</taxon>
        <taxon>Rhodobacterales</taxon>
        <taxon>Paracoccaceae</taxon>
        <taxon>Gemmobacter</taxon>
    </lineage>
</organism>
<dbReference type="EMBL" id="JBALHR010000008">
    <property type="protein sequence ID" value="MEH7829119.1"/>
    <property type="molecule type" value="Genomic_DNA"/>
</dbReference>
<dbReference type="PANTHER" id="PTHR22911">
    <property type="entry name" value="ACYL-MALONYL CONDENSING ENZYME-RELATED"/>
    <property type="match status" value="1"/>
</dbReference>
<keyword evidence="1" id="KW-1133">Transmembrane helix</keyword>
<feature type="transmembrane region" description="Helical" evidence="1">
    <location>
        <begin position="182"/>
        <end position="201"/>
    </location>
</feature>